<dbReference type="GO" id="GO:0045211">
    <property type="term" value="C:postsynaptic membrane"/>
    <property type="evidence" value="ECO:0007669"/>
    <property type="project" value="UniProtKB-SubCell"/>
</dbReference>
<feature type="transmembrane region" description="Helical" evidence="17">
    <location>
        <begin position="453"/>
        <end position="473"/>
    </location>
</feature>
<evidence type="ECO:0000256" key="2">
    <source>
        <dbReference type="ARBA" id="ARBA00022448"/>
    </source>
</evidence>
<feature type="domain" description="Neurotransmitter-gated ion-channel ligand-binding" evidence="18">
    <location>
        <begin position="7"/>
        <end position="223"/>
    </location>
</feature>
<dbReference type="CDD" id="cd19064">
    <property type="entry name" value="LGIC_TM_nAChR"/>
    <property type="match status" value="1"/>
</dbReference>
<dbReference type="PANTHER" id="PTHR18945">
    <property type="entry name" value="NEUROTRANSMITTER GATED ION CHANNEL"/>
    <property type="match status" value="1"/>
</dbReference>
<evidence type="ECO:0000256" key="17">
    <source>
        <dbReference type="RuleBase" id="RU000687"/>
    </source>
</evidence>
<keyword evidence="22" id="KW-1185">Reference proteome</keyword>
<evidence type="ECO:0000256" key="9">
    <source>
        <dbReference type="ARBA" id="ARBA00023136"/>
    </source>
</evidence>
<evidence type="ECO:0000256" key="6">
    <source>
        <dbReference type="ARBA" id="ARBA00022989"/>
    </source>
</evidence>
<dbReference type="CDD" id="cd19031">
    <property type="entry name" value="LGIC_ECD_nAChR_proto_alpha-like"/>
    <property type="match status" value="1"/>
</dbReference>
<dbReference type="InterPro" id="IPR036734">
    <property type="entry name" value="Neur_chan_lig-bd_sf"/>
</dbReference>
<dbReference type="GO" id="GO:0005892">
    <property type="term" value="C:acetylcholine-gated channel complex"/>
    <property type="evidence" value="ECO:0000318"/>
    <property type="project" value="GO_Central"/>
</dbReference>
<dbReference type="GO" id="GO:0007271">
    <property type="term" value="P:synaptic transmission, cholinergic"/>
    <property type="evidence" value="ECO:0007669"/>
    <property type="project" value="UniProtKB-ARBA"/>
</dbReference>
<evidence type="ECO:0000256" key="8">
    <source>
        <dbReference type="ARBA" id="ARBA00023065"/>
    </source>
</evidence>
<keyword evidence="10" id="KW-1015">Disulfide bond</keyword>
<dbReference type="GO" id="GO:0042391">
    <property type="term" value="P:regulation of membrane potential"/>
    <property type="evidence" value="ECO:0000318"/>
    <property type="project" value="GO_Central"/>
</dbReference>
<dbReference type="AlphaFoldDB" id="T1G3A3"/>
<proteinExistence type="inferred from homology"/>
<evidence type="ECO:0000256" key="15">
    <source>
        <dbReference type="ARBA" id="ARBA00023303"/>
    </source>
</evidence>
<dbReference type="EnsemblMetazoa" id="HelroT78292">
    <property type="protein sequence ID" value="HelroP78292"/>
    <property type="gene ID" value="HelroG78292"/>
</dbReference>
<comment type="similarity">
    <text evidence="1">Belongs to the ligand-gated ion channel (TC 1.A.9) family. Acetylcholine receptor (TC 1.A.9.1) subfamily.</text>
</comment>
<dbReference type="CTD" id="20215551"/>
<dbReference type="InterPro" id="IPR006202">
    <property type="entry name" value="Neur_chan_lig-bd"/>
</dbReference>
<dbReference type="PRINTS" id="PR00252">
    <property type="entry name" value="NRIONCHANNEL"/>
</dbReference>
<protein>
    <submittedName>
        <fullName evidence="20 21">Uncharacterized protein</fullName>
    </submittedName>
</protein>
<evidence type="ECO:0000256" key="10">
    <source>
        <dbReference type="ARBA" id="ARBA00023157"/>
    </source>
</evidence>
<dbReference type="InterPro" id="IPR018000">
    <property type="entry name" value="Neurotransmitter_ion_chnl_CS"/>
</dbReference>
<dbReference type="InterPro" id="IPR002394">
    <property type="entry name" value="Nicotinic_acetylcholine_rcpt"/>
</dbReference>
<feature type="domain" description="Neurotransmitter-gated ion-channel transmembrane" evidence="19">
    <location>
        <begin position="230"/>
        <end position="469"/>
    </location>
</feature>
<dbReference type="FunFam" id="2.70.170.10:FF:000013">
    <property type="entry name" value="Acetylcholine receptor subunit alpha"/>
    <property type="match status" value="1"/>
</dbReference>
<evidence type="ECO:0000313" key="21">
    <source>
        <dbReference type="EnsemblMetazoa" id="HelroP78292"/>
    </source>
</evidence>
<keyword evidence="7" id="KW-0770">Synapse</keyword>
<dbReference type="OMA" id="YTGRIVW"/>
<evidence type="ECO:0000256" key="3">
    <source>
        <dbReference type="ARBA" id="ARBA00022475"/>
    </source>
</evidence>
<gene>
    <name evidence="21" type="primary">20215551</name>
    <name evidence="20" type="ORF">HELRODRAFT_78292</name>
</gene>
<keyword evidence="11" id="KW-0675">Receptor</keyword>
<dbReference type="FunCoup" id="T1G3A3">
    <property type="interactions" value="48"/>
</dbReference>
<dbReference type="SUPFAM" id="SSF90112">
    <property type="entry name" value="Neurotransmitter-gated ion-channel transmembrane pore"/>
    <property type="match status" value="1"/>
</dbReference>
<dbReference type="InterPro" id="IPR036719">
    <property type="entry name" value="Neuro-gated_channel_TM_sf"/>
</dbReference>
<comment type="caution">
    <text evidence="17">Lacks conserved residue(s) required for the propagation of feature annotation.</text>
</comment>
<evidence type="ECO:0000256" key="7">
    <source>
        <dbReference type="ARBA" id="ARBA00023018"/>
    </source>
</evidence>
<dbReference type="SUPFAM" id="SSF63712">
    <property type="entry name" value="Nicotinic receptor ligand binding domain-like"/>
    <property type="match status" value="1"/>
</dbReference>
<dbReference type="FunFam" id="1.20.58.390:FF:000022">
    <property type="entry name" value="Nicotinic acetylcholine receptor subunit alpha4"/>
    <property type="match status" value="1"/>
</dbReference>
<keyword evidence="2 17" id="KW-0813">Transport</keyword>
<keyword evidence="12" id="KW-0325">Glycoprotein</keyword>
<dbReference type="Gene3D" id="2.70.170.10">
    <property type="entry name" value="Neurotransmitter-gated ion-channel ligand-binding domain"/>
    <property type="match status" value="1"/>
</dbReference>
<evidence type="ECO:0000256" key="4">
    <source>
        <dbReference type="ARBA" id="ARBA00022692"/>
    </source>
</evidence>
<comment type="subcellular location">
    <subcellularLocation>
        <location evidence="16">Postsynaptic cell membrane</location>
        <topology evidence="16">Multi-pass membrane protein</topology>
    </subcellularLocation>
</comment>
<dbReference type="Pfam" id="PF02932">
    <property type="entry name" value="Neur_chan_memb"/>
    <property type="match status" value="1"/>
</dbReference>
<dbReference type="EMBL" id="AMQM01003959">
    <property type="status" value="NOT_ANNOTATED_CDS"/>
    <property type="molecule type" value="Genomic_DNA"/>
</dbReference>
<keyword evidence="15 17" id="KW-0407">Ion channel</keyword>
<feature type="transmembrane region" description="Helical" evidence="17">
    <location>
        <begin position="224"/>
        <end position="249"/>
    </location>
</feature>
<dbReference type="Pfam" id="PF02931">
    <property type="entry name" value="Neur_chan_LBD"/>
    <property type="match status" value="1"/>
</dbReference>
<evidence type="ECO:0000256" key="5">
    <source>
        <dbReference type="ARBA" id="ARBA00022729"/>
    </source>
</evidence>
<evidence type="ECO:0000256" key="14">
    <source>
        <dbReference type="ARBA" id="ARBA00023286"/>
    </source>
</evidence>
<dbReference type="RefSeq" id="XP_009016814.1">
    <property type="nucleotide sequence ID" value="XM_009018566.1"/>
</dbReference>
<evidence type="ECO:0000259" key="19">
    <source>
        <dbReference type="Pfam" id="PF02932"/>
    </source>
</evidence>
<dbReference type="Proteomes" id="UP000015101">
    <property type="component" value="Unassembled WGS sequence"/>
</dbReference>
<keyword evidence="13" id="KW-0628">Postsynaptic cell membrane</keyword>
<keyword evidence="14" id="KW-1071">Ligand-gated ion channel</keyword>
<reference evidence="22" key="1">
    <citation type="submission" date="2012-12" db="EMBL/GenBank/DDBJ databases">
        <authorList>
            <person name="Hellsten U."/>
            <person name="Grimwood J."/>
            <person name="Chapman J.A."/>
            <person name="Shapiro H."/>
            <person name="Aerts A."/>
            <person name="Otillar R.P."/>
            <person name="Terry A.Y."/>
            <person name="Boore J.L."/>
            <person name="Simakov O."/>
            <person name="Marletaz F."/>
            <person name="Cho S.-J."/>
            <person name="Edsinger-Gonzales E."/>
            <person name="Havlak P."/>
            <person name="Kuo D.-H."/>
            <person name="Larsson T."/>
            <person name="Lv J."/>
            <person name="Arendt D."/>
            <person name="Savage R."/>
            <person name="Osoegawa K."/>
            <person name="de Jong P."/>
            <person name="Lindberg D.R."/>
            <person name="Seaver E.C."/>
            <person name="Weisblat D.A."/>
            <person name="Putnam N.H."/>
            <person name="Grigoriev I.V."/>
            <person name="Rokhsar D.S."/>
        </authorList>
    </citation>
    <scope>NUCLEOTIDE SEQUENCE</scope>
</reference>
<name>T1G3A3_HELRO</name>
<dbReference type="Gene3D" id="1.20.58.390">
    <property type="entry name" value="Neurotransmitter-gated ion-channel transmembrane domain"/>
    <property type="match status" value="2"/>
</dbReference>
<dbReference type="PROSITE" id="PS00236">
    <property type="entry name" value="NEUROTR_ION_CHANNEL"/>
    <property type="match status" value="1"/>
</dbReference>
<dbReference type="OrthoDB" id="5975154at2759"/>
<dbReference type="GO" id="GO:0043005">
    <property type="term" value="C:neuron projection"/>
    <property type="evidence" value="ECO:0000318"/>
    <property type="project" value="GO_Central"/>
</dbReference>
<reference evidence="20 22" key="2">
    <citation type="journal article" date="2013" name="Nature">
        <title>Insights into bilaterian evolution from three spiralian genomes.</title>
        <authorList>
            <person name="Simakov O."/>
            <person name="Marletaz F."/>
            <person name="Cho S.J."/>
            <person name="Edsinger-Gonzales E."/>
            <person name="Havlak P."/>
            <person name="Hellsten U."/>
            <person name="Kuo D.H."/>
            <person name="Larsson T."/>
            <person name="Lv J."/>
            <person name="Arendt D."/>
            <person name="Savage R."/>
            <person name="Osoegawa K."/>
            <person name="de Jong P."/>
            <person name="Grimwood J."/>
            <person name="Chapman J.A."/>
            <person name="Shapiro H."/>
            <person name="Aerts A."/>
            <person name="Otillar R.P."/>
            <person name="Terry A.Y."/>
            <person name="Boore J.L."/>
            <person name="Grigoriev I.V."/>
            <person name="Lindberg D.R."/>
            <person name="Seaver E.C."/>
            <person name="Weisblat D.A."/>
            <person name="Putnam N.H."/>
            <person name="Rokhsar D.S."/>
        </authorList>
    </citation>
    <scope>NUCLEOTIDE SEQUENCE</scope>
</reference>
<dbReference type="InterPro" id="IPR006029">
    <property type="entry name" value="Neurotrans-gated_channel_TM"/>
</dbReference>
<dbReference type="GO" id="GO:0045202">
    <property type="term" value="C:synapse"/>
    <property type="evidence" value="ECO:0000318"/>
    <property type="project" value="GO_Central"/>
</dbReference>
<dbReference type="GO" id="GO:0004888">
    <property type="term" value="F:transmembrane signaling receptor activity"/>
    <property type="evidence" value="ECO:0007669"/>
    <property type="project" value="InterPro"/>
</dbReference>
<dbReference type="HOGENOM" id="CLU_018074_1_0_1"/>
<dbReference type="eggNOG" id="KOG3645">
    <property type="taxonomic scope" value="Eukaryota"/>
</dbReference>
<evidence type="ECO:0000313" key="20">
    <source>
        <dbReference type="EMBL" id="ESO04881.1"/>
    </source>
</evidence>
<dbReference type="InParanoid" id="T1G3A3"/>
<evidence type="ECO:0000313" key="22">
    <source>
        <dbReference type="Proteomes" id="UP000015101"/>
    </source>
</evidence>
<dbReference type="PRINTS" id="PR00254">
    <property type="entry name" value="NICOTINICR"/>
</dbReference>
<dbReference type="FunFam" id="1.20.58.390:FF:000142">
    <property type="entry name" value="Uncharacterized protein"/>
    <property type="match status" value="1"/>
</dbReference>
<dbReference type="InterPro" id="IPR006201">
    <property type="entry name" value="Neur_channel"/>
</dbReference>
<evidence type="ECO:0000256" key="1">
    <source>
        <dbReference type="ARBA" id="ARBA00009237"/>
    </source>
</evidence>
<dbReference type="GO" id="GO:0007268">
    <property type="term" value="P:chemical synaptic transmission"/>
    <property type="evidence" value="ECO:0000318"/>
    <property type="project" value="GO_Central"/>
</dbReference>
<dbReference type="STRING" id="6412.T1G3A3"/>
<reference evidence="21" key="3">
    <citation type="submission" date="2015-06" db="UniProtKB">
        <authorList>
            <consortium name="EnsemblMetazoa"/>
        </authorList>
    </citation>
    <scope>IDENTIFICATION</scope>
</reference>
<dbReference type="InterPro" id="IPR038050">
    <property type="entry name" value="Neuro_actylchol_rec"/>
</dbReference>
<dbReference type="GO" id="GO:0005886">
    <property type="term" value="C:plasma membrane"/>
    <property type="evidence" value="ECO:0000318"/>
    <property type="project" value="GO_Central"/>
</dbReference>
<dbReference type="GO" id="GO:0022848">
    <property type="term" value="F:acetylcholine-gated monoatomic cation-selective channel activity"/>
    <property type="evidence" value="ECO:0000318"/>
    <property type="project" value="GO_Central"/>
</dbReference>
<sequence>MCSPDSKRLYDDLLKKSRYNKLIRPVTNNSDTLMVRIGLRLSQIIDVDEKNQIMTSNVWLDQQWFDYRLTWHPSEYGGVDRLFVPSDEIWLPDIVLYNSADGNFTVKLMTKATINWNGLVMWKPPAVYKSLCPIDVEFFPFDEQSCTLKIGSWTYDGYSVDIRHKELPMQLSPLDIGIDLSDYCKSTEWDLLAVPAKKFVKYYPCCKEPYPDIKFNITIRRKTLFYTVNLILPCVAICSVTLLVFYIPASSGEKITMGITVLNSLNIFLLLVAEINPPTSLATPLIGKYLLFTMVLVTCSIIVTVFVLNIHFRSPSTHIMSPWIRELFLNVLPKLLLMRQIQQKTLKVNVRTEAGRELRDFFKLDSSSTHAYSSIITPTRPGHFATQSSYRFNNDEDRDFLRRDFHSRPFPHQSLMNGAMYGVSFISDHVKQQDDFMRVKHDWQYVAMVLDRLFLWVFTSACLVGTFGIIVQAPTLYDFRSPLFTSRCT</sequence>
<dbReference type="GeneID" id="20215551"/>
<keyword evidence="4 17" id="KW-0812">Transmembrane</keyword>
<evidence type="ECO:0000256" key="13">
    <source>
        <dbReference type="ARBA" id="ARBA00023257"/>
    </source>
</evidence>
<keyword evidence="5" id="KW-0732">Signal</keyword>
<organism evidence="21 22">
    <name type="scientific">Helobdella robusta</name>
    <name type="common">Californian leech</name>
    <dbReference type="NCBI Taxonomy" id="6412"/>
    <lineage>
        <taxon>Eukaryota</taxon>
        <taxon>Metazoa</taxon>
        <taxon>Spiralia</taxon>
        <taxon>Lophotrochozoa</taxon>
        <taxon>Annelida</taxon>
        <taxon>Clitellata</taxon>
        <taxon>Hirudinea</taxon>
        <taxon>Rhynchobdellida</taxon>
        <taxon>Glossiphoniidae</taxon>
        <taxon>Helobdella</taxon>
    </lineage>
</organism>
<keyword evidence="6 17" id="KW-1133">Transmembrane helix</keyword>
<accession>T1G3A3</accession>
<dbReference type="GO" id="GO:0034220">
    <property type="term" value="P:monoatomic ion transmembrane transport"/>
    <property type="evidence" value="ECO:0000318"/>
    <property type="project" value="GO_Central"/>
</dbReference>
<keyword evidence="8 17" id="KW-0406">Ion transport</keyword>
<evidence type="ECO:0000256" key="12">
    <source>
        <dbReference type="ARBA" id="ARBA00023180"/>
    </source>
</evidence>
<evidence type="ECO:0000256" key="11">
    <source>
        <dbReference type="ARBA" id="ARBA00023170"/>
    </source>
</evidence>
<dbReference type="EMBL" id="KB096411">
    <property type="protein sequence ID" value="ESO04881.1"/>
    <property type="molecule type" value="Genomic_DNA"/>
</dbReference>
<evidence type="ECO:0000256" key="16">
    <source>
        <dbReference type="ARBA" id="ARBA00034104"/>
    </source>
</evidence>
<evidence type="ECO:0000259" key="18">
    <source>
        <dbReference type="Pfam" id="PF02931"/>
    </source>
</evidence>
<dbReference type="GO" id="GO:0098662">
    <property type="term" value="P:inorganic cation transmembrane transport"/>
    <property type="evidence" value="ECO:0000318"/>
    <property type="project" value="GO_Central"/>
</dbReference>
<feature type="transmembrane region" description="Helical" evidence="17">
    <location>
        <begin position="289"/>
        <end position="312"/>
    </location>
</feature>
<keyword evidence="9 17" id="KW-0472">Membrane</keyword>
<keyword evidence="3" id="KW-1003">Cell membrane</keyword>
<dbReference type="KEGG" id="hro:HELRODRAFT_78292"/>
<dbReference type="NCBIfam" id="TIGR00860">
    <property type="entry name" value="LIC"/>
    <property type="match status" value="1"/>
</dbReference>